<dbReference type="InterPro" id="IPR032567">
    <property type="entry name" value="RTL1-rel"/>
</dbReference>
<dbReference type="GO" id="GO:0008270">
    <property type="term" value="F:zinc ion binding"/>
    <property type="evidence" value="ECO:0007669"/>
    <property type="project" value="UniProtKB-KW"/>
</dbReference>
<evidence type="ECO:0000313" key="4">
    <source>
        <dbReference type="EMBL" id="GEU44592.1"/>
    </source>
</evidence>
<dbReference type="GO" id="GO:0003676">
    <property type="term" value="F:nucleic acid binding"/>
    <property type="evidence" value="ECO:0007669"/>
    <property type="project" value="InterPro"/>
</dbReference>
<dbReference type="InterPro" id="IPR043502">
    <property type="entry name" value="DNA/RNA_pol_sf"/>
</dbReference>
<dbReference type="Gene3D" id="4.10.60.10">
    <property type="entry name" value="Zinc finger, CCHC-type"/>
    <property type="match status" value="1"/>
</dbReference>
<feature type="region of interest" description="Disordered" evidence="2">
    <location>
        <begin position="457"/>
        <end position="478"/>
    </location>
</feature>
<comment type="caution">
    <text evidence="4">The sequence shown here is derived from an EMBL/GenBank/DDBJ whole genome shotgun (WGS) entry which is preliminary data.</text>
</comment>
<feature type="compositionally biased region" description="Basic residues" evidence="2">
    <location>
        <begin position="595"/>
        <end position="604"/>
    </location>
</feature>
<evidence type="ECO:0000256" key="2">
    <source>
        <dbReference type="SAM" id="MobiDB-lite"/>
    </source>
</evidence>
<dbReference type="InterPro" id="IPR001878">
    <property type="entry name" value="Znf_CCHC"/>
</dbReference>
<proteinExistence type="predicted"/>
<keyword evidence="1" id="KW-0863">Zinc-finger</keyword>
<feature type="region of interest" description="Disordered" evidence="2">
    <location>
        <begin position="28"/>
        <end position="156"/>
    </location>
</feature>
<dbReference type="InterPro" id="IPR043128">
    <property type="entry name" value="Rev_trsase/Diguanyl_cyclase"/>
</dbReference>
<dbReference type="GO" id="GO:0003964">
    <property type="term" value="F:RNA-directed DNA polymerase activity"/>
    <property type="evidence" value="ECO:0007669"/>
    <property type="project" value="UniProtKB-KW"/>
</dbReference>
<feature type="compositionally biased region" description="Pro residues" evidence="2">
    <location>
        <begin position="35"/>
        <end position="50"/>
    </location>
</feature>
<dbReference type="CDD" id="cd01647">
    <property type="entry name" value="RT_LTR"/>
    <property type="match status" value="1"/>
</dbReference>
<dbReference type="PANTHER" id="PTHR15503:SF45">
    <property type="entry name" value="RNA-DIRECTED DNA POLYMERASE HOMOLOG"/>
    <property type="match status" value="1"/>
</dbReference>
<accession>A0A6L2K758</accession>
<dbReference type="EMBL" id="BKCJ010001867">
    <property type="protein sequence ID" value="GEU44592.1"/>
    <property type="molecule type" value="Genomic_DNA"/>
</dbReference>
<keyword evidence="1" id="KW-0862">Zinc</keyword>
<keyword evidence="4" id="KW-0808">Transferase</keyword>
<dbReference type="Gene3D" id="3.30.70.270">
    <property type="match status" value="1"/>
</dbReference>
<dbReference type="SUPFAM" id="SSF56672">
    <property type="entry name" value="DNA/RNA polymerases"/>
    <property type="match status" value="1"/>
</dbReference>
<dbReference type="PROSITE" id="PS50158">
    <property type="entry name" value="ZF_CCHC"/>
    <property type="match status" value="2"/>
</dbReference>
<feature type="compositionally biased region" description="Acidic residues" evidence="2">
    <location>
        <begin position="85"/>
        <end position="98"/>
    </location>
</feature>
<feature type="region of interest" description="Disordered" evidence="2">
    <location>
        <begin position="595"/>
        <end position="625"/>
    </location>
</feature>
<dbReference type="PANTHER" id="PTHR15503">
    <property type="entry name" value="LDOC1 RELATED"/>
    <property type="match status" value="1"/>
</dbReference>
<keyword evidence="4" id="KW-0548">Nucleotidyltransferase</keyword>
<dbReference type="AlphaFoldDB" id="A0A6L2K758"/>
<reference evidence="4" key="1">
    <citation type="journal article" date="2019" name="Sci. Rep.">
        <title>Draft genome of Tanacetum cinerariifolium, the natural source of mosquito coil.</title>
        <authorList>
            <person name="Yamashiro T."/>
            <person name="Shiraishi A."/>
            <person name="Satake H."/>
            <person name="Nakayama K."/>
        </authorList>
    </citation>
    <scope>NUCLEOTIDE SEQUENCE</scope>
</reference>
<keyword evidence="4" id="KW-0695">RNA-directed DNA polymerase</keyword>
<dbReference type="Gene3D" id="3.10.10.10">
    <property type="entry name" value="HIV Type 1 Reverse Transcriptase, subunit A, domain 1"/>
    <property type="match status" value="1"/>
</dbReference>
<evidence type="ECO:0000259" key="3">
    <source>
        <dbReference type="PROSITE" id="PS50158"/>
    </source>
</evidence>
<dbReference type="SUPFAM" id="SSF57756">
    <property type="entry name" value="Retrovirus zinc finger-like domains"/>
    <property type="match status" value="1"/>
</dbReference>
<gene>
    <name evidence="4" type="ORF">Tci_016570</name>
</gene>
<evidence type="ECO:0000256" key="1">
    <source>
        <dbReference type="PROSITE-ProRule" id="PRU00047"/>
    </source>
</evidence>
<feature type="compositionally biased region" description="Acidic residues" evidence="2">
    <location>
        <begin position="51"/>
        <end position="65"/>
    </location>
</feature>
<feature type="domain" description="CCHC-type" evidence="3">
    <location>
        <begin position="626"/>
        <end position="640"/>
    </location>
</feature>
<feature type="compositionally biased region" description="Low complexity" evidence="2">
    <location>
        <begin position="69"/>
        <end position="82"/>
    </location>
</feature>
<protein>
    <submittedName>
        <fullName evidence="4">Putative reverse transcriptase domain-containing protein</fullName>
    </submittedName>
</protein>
<dbReference type="Pfam" id="PF00098">
    <property type="entry name" value="zf-CCHC"/>
    <property type="match status" value="1"/>
</dbReference>
<name>A0A6L2K758_TANCI</name>
<keyword evidence="1" id="KW-0479">Metal-binding</keyword>
<feature type="domain" description="CCHC-type" evidence="3">
    <location>
        <begin position="677"/>
        <end position="690"/>
    </location>
</feature>
<feature type="compositionally biased region" description="Acidic residues" evidence="2">
    <location>
        <begin position="105"/>
        <end position="139"/>
    </location>
</feature>
<dbReference type="SMART" id="SM00343">
    <property type="entry name" value="ZnF_C2HC"/>
    <property type="match status" value="2"/>
</dbReference>
<organism evidence="4">
    <name type="scientific">Tanacetum cinerariifolium</name>
    <name type="common">Dalmatian daisy</name>
    <name type="synonym">Chrysanthemum cinerariifolium</name>
    <dbReference type="NCBI Taxonomy" id="118510"/>
    <lineage>
        <taxon>Eukaryota</taxon>
        <taxon>Viridiplantae</taxon>
        <taxon>Streptophyta</taxon>
        <taxon>Embryophyta</taxon>
        <taxon>Tracheophyta</taxon>
        <taxon>Spermatophyta</taxon>
        <taxon>Magnoliopsida</taxon>
        <taxon>eudicotyledons</taxon>
        <taxon>Gunneridae</taxon>
        <taxon>Pentapetalae</taxon>
        <taxon>asterids</taxon>
        <taxon>campanulids</taxon>
        <taxon>Asterales</taxon>
        <taxon>Asteraceae</taxon>
        <taxon>Asteroideae</taxon>
        <taxon>Anthemideae</taxon>
        <taxon>Anthemidinae</taxon>
        <taxon>Tanacetum</taxon>
    </lineage>
</organism>
<feature type="region of interest" description="Disordered" evidence="2">
    <location>
        <begin position="647"/>
        <end position="667"/>
    </location>
</feature>
<dbReference type="InterPro" id="IPR036875">
    <property type="entry name" value="Znf_CCHC_sf"/>
</dbReference>
<feature type="compositionally biased region" description="Polar residues" evidence="2">
    <location>
        <begin position="616"/>
        <end position="625"/>
    </location>
</feature>
<sequence>MSDASSAVTYTFVYTDSEPWRYYRDDLAETGPPRVIHPPSPIEIPYVPEPEYPEYLEPSDDEAPLEDQPLPADASPIAASPDYVADFDSEEDPEDDQTDYPADGGDGDDEPFDNDDDDDDTDDEDPEEEPVEDEGDDKEEEHLALADSSAVPIVDRAFPTRDTEALEADEPTHEPGSPIIIPLSHKHLRMVRKTVRLKPPMSASMEACIARHVALPSPPLLVPSLPIEESYTAGATRKPGPTESDFRRYRVEQAGYGITNTWDEIVDTLMEIAPTTLEGVNDRVTELDTIVRQRTDEFEIRFKEAQDDRALLRARVNTLFRDRPYHRRTAMLMDREAMYAREACAYFEDRSSAIVTHVKTLEAQVAALIAQTSSLQTQLTTTLGRIKILEAGDPEPQEGPAEACSNWLSCMVINIKMAPKKRTTRATPATTTTPTTTITNAQLHALIDRGVVATLAERDADRSRNGDNSNDSRAGGRRQMTTLRECTYTNFLKCQPISFQGIQGVVKFASCTLQGSALTWWNSHMRAVGQDVAYAMPWVALKRMMTHKYYLRAKVERYIGGLPNMIHDSVKASKPQSMQEAIEFATEMIDKKMLTHAKRQAEHKRKFDDTSRNNKHQQQPFKRNNCTNCKKIGHLACDCKGRPAATNNNNTNNQNNNNNPNNNNQRAQAANARGITCFECGVQGHYKSDCLKLNNRNQGNRTGNGNVMARAYVVGTAGTNPNSNVVMVPGAAPVARAPYQLAPSEMKELSDQLKELANKGFIRSSSSPWRAPVLFVKKKDRSFWMCIDYRELNKLTVKNRYPLPRIDDLFDQLQG</sequence>